<evidence type="ECO:0000256" key="2">
    <source>
        <dbReference type="ARBA" id="ARBA00022434"/>
    </source>
</evidence>
<dbReference type="GO" id="GO:0006879">
    <property type="term" value="P:intracellular iron ion homeostasis"/>
    <property type="evidence" value="ECO:0007669"/>
    <property type="project" value="UniProtKB-KW"/>
</dbReference>
<feature type="binding site" evidence="5">
    <location>
        <position position="111"/>
    </location>
    <ligand>
        <name>Fe cation</name>
        <dbReference type="ChEBI" id="CHEBI:24875"/>
        <label>1</label>
    </ligand>
</feature>
<feature type="domain" description="Ferritin-like diiron" evidence="7">
    <location>
        <begin position="56"/>
        <end position="206"/>
    </location>
</feature>
<keyword evidence="4 5" id="KW-0408">Iron</keyword>
<evidence type="ECO:0000256" key="5">
    <source>
        <dbReference type="PIRSR" id="PIRSR601519-1"/>
    </source>
</evidence>
<evidence type="ECO:0000256" key="6">
    <source>
        <dbReference type="RuleBase" id="RU361145"/>
    </source>
</evidence>
<feature type="binding site" evidence="5">
    <location>
        <position position="188"/>
    </location>
    <ligand>
        <name>Fe cation</name>
        <dbReference type="ChEBI" id="CHEBI:24875"/>
        <label>1</label>
    </ligand>
</feature>
<keyword evidence="2 6" id="KW-0409">Iron storage</keyword>
<dbReference type="OrthoDB" id="186462at2759"/>
<evidence type="ECO:0000313" key="9">
    <source>
        <dbReference type="EMBL" id="KAB0799439.1"/>
    </source>
</evidence>
<evidence type="ECO:0000256" key="3">
    <source>
        <dbReference type="ARBA" id="ARBA00022723"/>
    </source>
</evidence>
<dbReference type="PROSITE" id="PS50905">
    <property type="entry name" value="FERRITIN_LIKE"/>
    <property type="match status" value="1"/>
</dbReference>
<gene>
    <name evidence="9" type="ORF">PPYR_07319</name>
</gene>
<protein>
    <recommendedName>
        <fullName evidence="6">Ferritin</fullName>
        <ecNumber evidence="6">1.16.3.1</ecNumber>
    </recommendedName>
</protein>
<dbReference type="GO" id="GO:0008199">
    <property type="term" value="F:ferric iron binding"/>
    <property type="evidence" value="ECO:0007669"/>
    <property type="project" value="InterPro"/>
</dbReference>
<reference evidence="9 10" key="2">
    <citation type="journal article" date="2018" name="Elife">
        <title>Firefly genomes illuminate parallel origins of bioluminescence in beetles.</title>
        <authorList>
            <person name="Fallon T.R."/>
            <person name="Lower S.E."/>
            <person name="Chang C.H."/>
            <person name="Bessho-Uehara M."/>
            <person name="Martin G.J."/>
            <person name="Bewick A.J."/>
            <person name="Behringer M."/>
            <person name="Debat H.J."/>
            <person name="Wong I."/>
            <person name="Day J.C."/>
            <person name="Suvorov A."/>
            <person name="Silva C.J."/>
            <person name="Stanger-Hall K.F."/>
            <person name="Hall D.W."/>
            <person name="Schmitz R.J."/>
            <person name="Nelson D.R."/>
            <person name="Lewis S.M."/>
            <person name="Shigenobu S."/>
            <person name="Bybee S.M."/>
            <person name="Larracuente A.M."/>
            <person name="Oba Y."/>
            <person name="Weng J.K."/>
        </authorList>
    </citation>
    <scope>NUCLEOTIDE SEQUENCE [LARGE SCALE GENOMIC DNA]</scope>
    <source>
        <strain evidence="9">1611_PpyrPB1</strain>
        <tissue evidence="9">Whole body</tissue>
    </source>
</reference>
<evidence type="ECO:0000313" key="10">
    <source>
        <dbReference type="Proteomes" id="UP000327044"/>
    </source>
</evidence>
<reference evidence="8" key="1">
    <citation type="journal article" date="2016" name="Sci. Rep.">
        <title>Molecular characterization of firefly nuptial gifts: a multi-omics approach sheds light on postcopulatory sexual selection.</title>
        <authorList>
            <person name="Al-Wathiqui N."/>
            <person name="Fallon T.R."/>
            <person name="South A."/>
            <person name="Weng J.K."/>
            <person name="Lewis S.M."/>
        </authorList>
    </citation>
    <scope>NUCLEOTIDE SEQUENCE</scope>
</reference>
<feature type="binding site" evidence="5">
    <location>
        <position position="108"/>
    </location>
    <ligand>
        <name>Fe cation</name>
        <dbReference type="ChEBI" id="CHEBI:24875"/>
        <label>2</label>
    </ligand>
</feature>
<comment type="catalytic activity">
    <reaction evidence="6">
        <text>4 Fe(2+) + O2 + 4 H(+) = 4 Fe(3+) + 2 H2O</text>
        <dbReference type="Rhea" id="RHEA:11148"/>
        <dbReference type="ChEBI" id="CHEBI:15377"/>
        <dbReference type="ChEBI" id="CHEBI:15378"/>
        <dbReference type="ChEBI" id="CHEBI:15379"/>
        <dbReference type="ChEBI" id="CHEBI:29033"/>
        <dbReference type="ChEBI" id="CHEBI:29034"/>
        <dbReference type="EC" id="1.16.3.1"/>
    </reaction>
</comment>
<dbReference type="InterPro" id="IPR012347">
    <property type="entry name" value="Ferritin-like"/>
</dbReference>
<keyword evidence="3 5" id="KW-0479">Metal-binding</keyword>
<organism evidence="8">
    <name type="scientific">Photinus pyralis</name>
    <name type="common">Common eastern firefly</name>
    <name type="synonym">Lampyris pyralis</name>
    <dbReference type="NCBI Taxonomy" id="7054"/>
    <lineage>
        <taxon>Eukaryota</taxon>
        <taxon>Metazoa</taxon>
        <taxon>Ecdysozoa</taxon>
        <taxon>Arthropoda</taxon>
        <taxon>Hexapoda</taxon>
        <taxon>Insecta</taxon>
        <taxon>Pterygota</taxon>
        <taxon>Neoptera</taxon>
        <taxon>Endopterygota</taxon>
        <taxon>Coleoptera</taxon>
        <taxon>Polyphaga</taxon>
        <taxon>Elateriformia</taxon>
        <taxon>Elateroidea</taxon>
        <taxon>Lampyridae</taxon>
        <taxon>Lampyrinae</taxon>
        <taxon>Photinus</taxon>
    </lineage>
</organism>
<evidence type="ECO:0000256" key="4">
    <source>
        <dbReference type="ARBA" id="ARBA00023004"/>
    </source>
</evidence>
<dbReference type="InterPro" id="IPR001519">
    <property type="entry name" value="Ferritin"/>
</dbReference>
<proteinExistence type="inferred from homology"/>
<keyword evidence="10" id="KW-1185">Reference proteome</keyword>
<dbReference type="GO" id="GO:0006826">
    <property type="term" value="P:iron ion transport"/>
    <property type="evidence" value="ECO:0007669"/>
    <property type="project" value="InterPro"/>
</dbReference>
<dbReference type="EMBL" id="VVIM01000005">
    <property type="protein sequence ID" value="KAB0799439.1"/>
    <property type="molecule type" value="Genomic_DNA"/>
</dbReference>
<evidence type="ECO:0000259" key="7">
    <source>
        <dbReference type="PROSITE" id="PS50905"/>
    </source>
</evidence>
<dbReference type="PANTHER" id="PTHR11431:SF75">
    <property type="entry name" value="FERRITIN"/>
    <property type="match status" value="1"/>
</dbReference>
<dbReference type="InParanoid" id="A0A1Y1JUR3"/>
<sequence length="250" mass="28430">MNLFKFPKFSLLKPKNAPNDLSWKIFKYISTITFPADYSHPHFFSSKASAGSIGRSSYHAEVEKAVNEQIVAEFNAMYMYLSMASYFGRTDVALPGCYGFFMDMHIEEHEHGLIFLNYQNMRGGKVVLGNIQLAPDKICWDGIRSAFATAAEMEKSIKDKLLAVNCVAEKHRDYGVIDLITSYFIPAQDRSICEMSRLLQRITKMGKEGVAEYLFDKEVHTAFVQKGPKPYIPDYPNAEKDAANKKDLYI</sequence>
<dbReference type="GO" id="GO:0004322">
    <property type="term" value="F:ferroxidase activity"/>
    <property type="evidence" value="ECO:0007669"/>
    <property type="project" value="UniProtKB-EC"/>
</dbReference>
<reference evidence="9" key="3">
    <citation type="submission" date="2019-08" db="EMBL/GenBank/DDBJ databases">
        <authorList>
            <consortium name="Photinus pyralis genome working group"/>
            <person name="Fallon T.R."/>
            <person name="Sander Lower S.E."/>
            <person name="Weng J.-K."/>
        </authorList>
    </citation>
    <scope>NUCLEOTIDE SEQUENCE</scope>
    <source>
        <strain evidence="9">1611_PpyrPB1</strain>
        <tissue evidence="9">Whole body</tissue>
    </source>
</reference>
<dbReference type="PANTHER" id="PTHR11431">
    <property type="entry name" value="FERRITIN"/>
    <property type="match status" value="1"/>
</dbReference>
<dbReference type="EMBL" id="GEZM01100584">
    <property type="protein sequence ID" value="JAV52843.1"/>
    <property type="molecule type" value="Transcribed_RNA"/>
</dbReference>
<evidence type="ECO:0000313" key="8">
    <source>
        <dbReference type="EMBL" id="JAV52843.1"/>
    </source>
</evidence>
<dbReference type="AlphaFoldDB" id="A0A1Y1JUR3"/>
<dbReference type="InterPro" id="IPR009078">
    <property type="entry name" value="Ferritin-like_SF"/>
</dbReference>
<dbReference type="CDD" id="cd01056">
    <property type="entry name" value="Euk_Ferritin"/>
    <property type="match status" value="1"/>
</dbReference>
<accession>A0A1Y1JUR3</accession>
<comment type="function">
    <text evidence="6">Stores iron in a soluble, non-toxic, readily available form. Important for iron homeostasis. Iron is taken up in the ferrous form and deposited as ferric hydroxides after oxidation.</text>
</comment>
<feature type="binding site" evidence="5">
    <location>
        <position position="154"/>
    </location>
    <ligand>
        <name>Fe cation</name>
        <dbReference type="ChEBI" id="CHEBI:24875"/>
        <label>1</label>
    </ligand>
</feature>
<dbReference type="EC" id="1.16.3.1" evidence="6"/>
<dbReference type="SUPFAM" id="SSF47240">
    <property type="entry name" value="Ferritin-like"/>
    <property type="match status" value="1"/>
</dbReference>
<name>A0A1Y1JUR3_PHOPY</name>
<dbReference type="InterPro" id="IPR009040">
    <property type="entry name" value="Ferritin-like_diiron"/>
</dbReference>
<dbReference type="Gene3D" id="1.20.1260.10">
    <property type="match status" value="1"/>
</dbReference>
<feature type="binding site" evidence="5">
    <location>
        <position position="73"/>
    </location>
    <ligand>
        <name>Fe cation</name>
        <dbReference type="ChEBI" id="CHEBI:24875"/>
        <label>1</label>
    </ligand>
</feature>
<dbReference type="GO" id="GO:0005737">
    <property type="term" value="C:cytoplasm"/>
    <property type="evidence" value="ECO:0007669"/>
    <property type="project" value="TreeGrafter"/>
</dbReference>
<evidence type="ECO:0000256" key="1">
    <source>
        <dbReference type="ARBA" id="ARBA00007513"/>
    </source>
</evidence>
<comment type="similarity">
    <text evidence="1 6">Belongs to the ferritin family.</text>
</comment>
<keyword evidence="6" id="KW-0560">Oxidoreductase</keyword>
<dbReference type="Proteomes" id="UP000327044">
    <property type="component" value="Unassembled WGS sequence"/>
</dbReference>
<dbReference type="InterPro" id="IPR008331">
    <property type="entry name" value="Ferritin_DPS_dom"/>
</dbReference>
<dbReference type="Pfam" id="PF00210">
    <property type="entry name" value="Ferritin"/>
    <property type="match status" value="1"/>
</dbReference>
<dbReference type="GO" id="GO:0008198">
    <property type="term" value="F:ferrous iron binding"/>
    <property type="evidence" value="ECO:0007669"/>
    <property type="project" value="TreeGrafter"/>
</dbReference>